<dbReference type="AlphaFoldDB" id="A0A9D1S9X6"/>
<gene>
    <name evidence="1" type="ORF">IAD20_01455</name>
</gene>
<dbReference type="EMBL" id="DVNC01000014">
    <property type="protein sequence ID" value="HIU52729.1"/>
    <property type="molecule type" value="Genomic_DNA"/>
</dbReference>
<protein>
    <submittedName>
        <fullName evidence="1">Uncharacterized protein</fullName>
    </submittedName>
</protein>
<dbReference type="InterPro" id="IPR045622">
    <property type="entry name" value="DUF6441"/>
</dbReference>
<evidence type="ECO:0000313" key="1">
    <source>
        <dbReference type="EMBL" id="HIU52729.1"/>
    </source>
</evidence>
<comment type="caution">
    <text evidence="1">The sequence shown here is derived from an EMBL/GenBank/DDBJ whole genome shotgun (WGS) entry which is preliminary data.</text>
</comment>
<evidence type="ECO:0000313" key="2">
    <source>
        <dbReference type="Proteomes" id="UP000824107"/>
    </source>
</evidence>
<reference evidence="1" key="1">
    <citation type="submission" date="2020-10" db="EMBL/GenBank/DDBJ databases">
        <authorList>
            <person name="Gilroy R."/>
        </authorList>
    </citation>
    <scope>NUCLEOTIDE SEQUENCE</scope>
    <source>
        <strain evidence="1">ChiW3-316</strain>
    </source>
</reference>
<name>A0A9D1S9X6_9PROT</name>
<accession>A0A9D1S9X6</accession>
<dbReference type="Pfam" id="PF20039">
    <property type="entry name" value="DUF6441"/>
    <property type="match status" value="1"/>
</dbReference>
<proteinExistence type="predicted"/>
<sequence length="193" mass="21924">MRLKAAQQGSLSEYLQHEYQQGAKAVTIGIKIATNGLKMSMRGQVRSAGLGSRLANTWRGDVYPQTKKSISAAGVIYTKAQKIMSGFEYQSTIRSSQGFWLAIPTPAVKKRISGKRMTPALYERSKGIRLRFVYRPHGASLLVHEQKRKTIIAFWLVPQVKMPKLINFETESLKWQNKLPTLILQNWKDDEQT</sequence>
<organism evidence="1 2">
    <name type="scientific">Candidatus Scatocola faecipullorum</name>
    <dbReference type="NCBI Taxonomy" id="2840917"/>
    <lineage>
        <taxon>Bacteria</taxon>
        <taxon>Pseudomonadati</taxon>
        <taxon>Pseudomonadota</taxon>
        <taxon>Alphaproteobacteria</taxon>
        <taxon>Rhodospirillales</taxon>
        <taxon>Rhodospirillaceae</taxon>
        <taxon>Rhodospirillaceae incertae sedis</taxon>
        <taxon>Candidatus Scatocola</taxon>
    </lineage>
</organism>
<reference evidence="1" key="2">
    <citation type="journal article" date="2021" name="PeerJ">
        <title>Extensive microbial diversity within the chicken gut microbiome revealed by metagenomics and culture.</title>
        <authorList>
            <person name="Gilroy R."/>
            <person name="Ravi A."/>
            <person name="Getino M."/>
            <person name="Pursley I."/>
            <person name="Horton D.L."/>
            <person name="Alikhan N.F."/>
            <person name="Baker D."/>
            <person name="Gharbi K."/>
            <person name="Hall N."/>
            <person name="Watson M."/>
            <person name="Adriaenssens E.M."/>
            <person name="Foster-Nyarko E."/>
            <person name="Jarju S."/>
            <person name="Secka A."/>
            <person name="Antonio M."/>
            <person name="Oren A."/>
            <person name="Chaudhuri R.R."/>
            <person name="La Ragione R."/>
            <person name="Hildebrand F."/>
            <person name="Pallen M.J."/>
        </authorList>
    </citation>
    <scope>NUCLEOTIDE SEQUENCE</scope>
    <source>
        <strain evidence="1">ChiW3-316</strain>
    </source>
</reference>
<dbReference type="Proteomes" id="UP000824107">
    <property type="component" value="Unassembled WGS sequence"/>
</dbReference>